<comment type="caution">
    <text evidence="2">The sequence shown here is derived from an EMBL/GenBank/DDBJ whole genome shotgun (WGS) entry which is preliminary data.</text>
</comment>
<dbReference type="Gene3D" id="2.60.40.10">
    <property type="entry name" value="Immunoglobulins"/>
    <property type="match status" value="1"/>
</dbReference>
<evidence type="ECO:0000313" key="3">
    <source>
        <dbReference type="Proteomes" id="UP000677803"/>
    </source>
</evidence>
<dbReference type="Proteomes" id="UP000677803">
    <property type="component" value="Unassembled WGS sequence"/>
</dbReference>
<sequence>MSKGNISLTLLNVREEDAGIYTCLVPKLGSKVKQDTVTLVVGNTLAAGGFSVQQMAAASFWSLRFTAHRCFCLCF</sequence>
<evidence type="ECO:0000313" key="2">
    <source>
        <dbReference type="EMBL" id="CAG5986465.1"/>
    </source>
</evidence>
<keyword evidence="3" id="KW-1185">Reference proteome</keyword>
<dbReference type="AlphaFoldDB" id="A0A8S4BJ90"/>
<dbReference type="SUPFAM" id="SSF48726">
    <property type="entry name" value="Immunoglobulin"/>
    <property type="match status" value="1"/>
</dbReference>
<name>A0A8S4BJ90_9TELE</name>
<feature type="domain" description="Ig-like" evidence="1">
    <location>
        <begin position="1"/>
        <end position="40"/>
    </location>
</feature>
<dbReference type="EMBL" id="CAJRST010034446">
    <property type="protein sequence ID" value="CAG5986465.1"/>
    <property type="molecule type" value="Genomic_DNA"/>
</dbReference>
<dbReference type="InterPro" id="IPR013106">
    <property type="entry name" value="Ig_V-set"/>
</dbReference>
<dbReference type="PROSITE" id="PS50835">
    <property type="entry name" value="IG_LIKE"/>
    <property type="match status" value="1"/>
</dbReference>
<protein>
    <submittedName>
        <fullName evidence="2">(Atlantic silverside) hypothetical protein</fullName>
    </submittedName>
</protein>
<dbReference type="InterPro" id="IPR036179">
    <property type="entry name" value="Ig-like_dom_sf"/>
</dbReference>
<reference evidence="2" key="1">
    <citation type="submission" date="2021-05" db="EMBL/GenBank/DDBJ databases">
        <authorList>
            <person name="Tigano A."/>
        </authorList>
    </citation>
    <scope>NUCLEOTIDE SEQUENCE</scope>
</reference>
<dbReference type="OrthoDB" id="10055806at2759"/>
<evidence type="ECO:0000259" key="1">
    <source>
        <dbReference type="PROSITE" id="PS50835"/>
    </source>
</evidence>
<organism evidence="2 3">
    <name type="scientific">Menidia menidia</name>
    <name type="common">Atlantic silverside</name>
    <dbReference type="NCBI Taxonomy" id="238744"/>
    <lineage>
        <taxon>Eukaryota</taxon>
        <taxon>Metazoa</taxon>
        <taxon>Chordata</taxon>
        <taxon>Craniata</taxon>
        <taxon>Vertebrata</taxon>
        <taxon>Euteleostomi</taxon>
        <taxon>Actinopterygii</taxon>
        <taxon>Neopterygii</taxon>
        <taxon>Teleostei</taxon>
        <taxon>Neoteleostei</taxon>
        <taxon>Acanthomorphata</taxon>
        <taxon>Ovalentaria</taxon>
        <taxon>Atherinomorphae</taxon>
        <taxon>Atheriniformes</taxon>
        <taxon>Atherinopsidae</taxon>
        <taxon>Menidiinae</taxon>
        <taxon>Menidia</taxon>
    </lineage>
</organism>
<dbReference type="InterPro" id="IPR007110">
    <property type="entry name" value="Ig-like_dom"/>
</dbReference>
<dbReference type="InterPro" id="IPR013783">
    <property type="entry name" value="Ig-like_fold"/>
</dbReference>
<dbReference type="Pfam" id="PF07686">
    <property type="entry name" value="V-set"/>
    <property type="match status" value="1"/>
</dbReference>
<gene>
    <name evidence="2" type="ORF">MMEN_LOCUS16835</name>
</gene>
<accession>A0A8S4BJ90</accession>
<proteinExistence type="predicted"/>